<evidence type="ECO:0000256" key="6">
    <source>
        <dbReference type="PROSITE-ProRule" id="PRU10141"/>
    </source>
</evidence>
<keyword evidence="2" id="KW-0808">Transferase</keyword>
<evidence type="ECO:0000256" key="3">
    <source>
        <dbReference type="ARBA" id="ARBA00022741"/>
    </source>
</evidence>
<dbReference type="STRING" id="1555241.A0A4P9XBI6"/>
<evidence type="ECO:0000259" key="8">
    <source>
        <dbReference type="PROSITE" id="PS50011"/>
    </source>
</evidence>
<dbReference type="PROSITE" id="PS00107">
    <property type="entry name" value="PROTEIN_KINASE_ATP"/>
    <property type="match status" value="1"/>
</dbReference>
<sequence>MPRSWPDRITDYDVRDLLGRGGFGVVYRAFCQHGPHSGEAVAIKMIDKKRMHAANMTERVVNEVQVHWHLHHPSILSLHEYFEDDETVYLVMELCQRGELFHYLGGRPISEEQIRPWLYQIIEGIEYLHDQGIIHRDLKLANLLLTASKTVKIADFGLAVKMSHPAHAEQKTLCGTPNYISPEIVSRQPYGLASDLWSLGCMFFTLLTGHPPFESHEVAATLERVARVAYDVPDHVSPEAKDMLRRLLVRDPRQRLTAKQAKRHPYF</sequence>
<dbReference type="PANTHER" id="PTHR24345">
    <property type="entry name" value="SERINE/THREONINE-PROTEIN KINASE PLK"/>
    <property type="match status" value="1"/>
</dbReference>
<comment type="similarity">
    <text evidence="7">Belongs to the protein kinase superfamily.</text>
</comment>
<proteinExistence type="inferred from homology"/>
<dbReference type="FunFam" id="1.10.510.10:FF:000571">
    <property type="entry name" value="Maternal embryonic leucine zipper kinase"/>
    <property type="match status" value="1"/>
</dbReference>
<dbReference type="EMBL" id="ML014136">
    <property type="protein sequence ID" value="RKP02758.1"/>
    <property type="molecule type" value="Genomic_DNA"/>
</dbReference>
<protein>
    <recommendedName>
        <fullName evidence="8">Protein kinase domain-containing protein</fullName>
    </recommendedName>
</protein>
<dbReference type="GO" id="GO:0005634">
    <property type="term" value="C:nucleus"/>
    <property type="evidence" value="ECO:0007669"/>
    <property type="project" value="TreeGrafter"/>
</dbReference>
<dbReference type="PANTHER" id="PTHR24345:SF91">
    <property type="entry name" value="SERINE_THREONINE-PROTEIN KINASE PLK4"/>
    <property type="match status" value="1"/>
</dbReference>
<feature type="binding site" evidence="6">
    <location>
        <position position="44"/>
    </location>
    <ligand>
        <name>ATP</name>
        <dbReference type="ChEBI" id="CHEBI:30616"/>
    </ligand>
</feature>
<keyword evidence="10" id="KW-1185">Reference proteome</keyword>
<evidence type="ECO:0000256" key="2">
    <source>
        <dbReference type="ARBA" id="ARBA00022679"/>
    </source>
</evidence>
<evidence type="ECO:0000256" key="1">
    <source>
        <dbReference type="ARBA" id="ARBA00022527"/>
    </source>
</evidence>
<dbReference type="PROSITE" id="PS00108">
    <property type="entry name" value="PROTEIN_KINASE_ST"/>
    <property type="match status" value="1"/>
</dbReference>
<dbReference type="Proteomes" id="UP000274922">
    <property type="component" value="Unassembled WGS sequence"/>
</dbReference>
<dbReference type="GO" id="GO:0005524">
    <property type="term" value="F:ATP binding"/>
    <property type="evidence" value="ECO:0007669"/>
    <property type="project" value="UniProtKB-UniRule"/>
</dbReference>
<reference evidence="10" key="1">
    <citation type="journal article" date="2018" name="Nat. Microbiol.">
        <title>Leveraging single-cell genomics to expand the fungal tree of life.</title>
        <authorList>
            <person name="Ahrendt S.R."/>
            <person name="Quandt C.A."/>
            <person name="Ciobanu D."/>
            <person name="Clum A."/>
            <person name="Salamov A."/>
            <person name="Andreopoulos B."/>
            <person name="Cheng J.F."/>
            <person name="Woyke T."/>
            <person name="Pelin A."/>
            <person name="Henrissat B."/>
            <person name="Reynolds N.K."/>
            <person name="Benny G.L."/>
            <person name="Smith M.E."/>
            <person name="James T.Y."/>
            <person name="Grigoriev I.V."/>
        </authorList>
    </citation>
    <scope>NUCLEOTIDE SEQUENCE [LARGE SCALE GENOMIC DNA]</scope>
    <source>
        <strain evidence="10">ATCC 52028</strain>
    </source>
</reference>
<evidence type="ECO:0000313" key="9">
    <source>
        <dbReference type="EMBL" id="RKP02758.1"/>
    </source>
</evidence>
<feature type="non-terminal residue" evidence="9">
    <location>
        <position position="267"/>
    </location>
</feature>
<dbReference type="FunFam" id="3.30.200.20:FF:000042">
    <property type="entry name" value="Aurora kinase A"/>
    <property type="match status" value="1"/>
</dbReference>
<dbReference type="InterPro" id="IPR008271">
    <property type="entry name" value="Ser/Thr_kinase_AS"/>
</dbReference>
<dbReference type="Gene3D" id="1.10.510.10">
    <property type="entry name" value="Transferase(Phosphotransferase) domain 1"/>
    <property type="match status" value="1"/>
</dbReference>
<keyword evidence="3 6" id="KW-0547">Nucleotide-binding</keyword>
<name>A0A4P9XBI6_9FUNG</name>
<dbReference type="SMART" id="SM00220">
    <property type="entry name" value="S_TKc"/>
    <property type="match status" value="1"/>
</dbReference>
<organism evidence="9 10">
    <name type="scientific">Caulochytrium protostelioides</name>
    <dbReference type="NCBI Taxonomy" id="1555241"/>
    <lineage>
        <taxon>Eukaryota</taxon>
        <taxon>Fungi</taxon>
        <taxon>Fungi incertae sedis</taxon>
        <taxon>Chytridiomycota</taxon>
        <taxon>Chytridiomycota incertae sedis</taxon>
        <taxon>Chytridiomycetes</taxon>
        <taxon>Caulochytriales</taxon>
        <taxon>Caulochytriaceae</taxon>
        <taxon>Caulochytrium</taxon>
    </lineage>
</organism>
<dbReference type="PROSITE" id="PS50011">
    <property type="entry name" value="PROTEIN_KINASE_DOM"/>
    <property type="match status" value="1"/>
</dbReference>
<evidence type="ECO:0000256" key="5">
    <source>
        <dbReference type="ARBA" id="ARBA00022840"/>
    </source>
</evidence>
<evidence type="ECO:0000313" key="10">
    <source>
        <dbReference type="Proteomes" id="UP000274922"/>
    </source>
</evidence>
<dbReference type="Pfam" id="PF00069">
    <property type="entry name" value="Pkinase"/>
    <property type="match status" value="1"/>
</dbReference>
<dbReference type="AlphaFoldDB" id="A0A4P9XBI6"/>
<dbReference type="InterPro" id="IPR017441">
    <property type="entry name" value="Protein_kinase_ATP_BS"/>
</dbReference>
<feature type="domain" description="Protein kinase" evidence="8">
    <location>
        <begin position="12"/>
        <end position="267"/>
    </location>
</feature>
<accession>A0A4P9XBI6</accession>
<dbReference type="InterPro" id="IPR000719">
    <property type="entry name" value="Prot_kinase_dom"/>
</dbReference>
<gene>
    <name evidence="9" type="ORF">CXG81DRAFT_10449</name>
</gene>
<keyword evidence="4" id="KW-0418">Kinase</keyword>
<keyword evidence="1 7" id="KW-0723">Serine/threonine-protein kinase</keyword>
<keyword evidence="5 6" id="KW-0067">ATP-binding</keyword>
<evidence type="ECO:0000256" key="7">
    <source>
        <dbReference type="RuleBase" id="RU000304"/>
    </source>
</evidence>
<dbReference type="SUPFAM" id="SSF56112">
    <property type="entry name" value="Protein kinase-like (PK-like)"/>
    <property type="match status" value="1"/>
</dbReference>
<dbReference type="InterPro" id="IPR011009">
    <property type="entry name" value="Kinase-like_dom_sf"/>
</dbReference>
<dbReference type="GO" id="GO:0004674">
    <property type="term" value="F:protein serine/threonine kinase activity"/>
    <property type="evidence" value="ECO:0007669"/>
    <property type="project" value="UniProtKB-KW"/>
</dbReference>
<dbReference type="OrthoDB" id="408964at2759"/>
<dbReference type="CDD" id="cd05117">
    <property type="entry name" value="STKc_CAMK"/>
    <property type="match status" value="1"/>
</dbReference>
<evidence type="ECO:0000256" key="4">
    <source>
        <dbReference type="ARBA" id="ARBA00022777"/>
    </source>
</evidence>